<dbReference type="FunFam" id="3.40.1190.10:FF:000004">
    <property type="entry name" value="Dihydrofolate synthase/folylpolyglutamate synthase"/>
    <property type="match status" value="1"/>
</dbReference>
<dbReference type="PROSITE" id="PS01011">
    <property type="entry name" value="FOLYLPOLYGLU_SYNT_1"/>
    <property type="match status" value="1"/>
</dbReference>
<dbReference type="Gene3D" id="3.90.190.20">
    <property type="entry name" value="Mur ligase, C-terminal domain"/>
    <property type="match status" value="1"/>
</dbReference>
<dbReference type="Pfam" id="PF08245">
    <property type="entry name" value="Mur_ligase_M"/>
    <property type="match status" value="1"/>
</dbReference>
<comment type="subunit">
    <text evidence="5">Monomer.</text>
</comment>
<keyword evidence="12" id="KW-0067">ATP-binding</keyword>
<evidence type="ECO:0000256" key="2">
    <source>
        <dbReference type="ARBA" id="ARBA00004799"/>
    </source>
</evidence>
<evidence type="ECO:0000256" key="10">
    <source>
        <dbReference type="ARBA" id="ARBA00022723"/>
    </source>
</evidence>
<dbReference type="GO" id="GO:0046656">
    <property type="term" value="P:folic acid biosynthetic process"/>
    <property type="evidence" value="ECO:0007669"/>
    <property type="project" value="UniProtKB-KW"/>
</dbReference>
<comment type="pathway">
    <text evidence="3">Cofactor biosynthesis; tetrahydrofolylpolyglutamate biosynthesis.</text>
</comment>
<comment type="similarity">
    <text evidence="4">Belongs to the folylpolyglutamate synthase family.</text>
</comment>
<feature type="domain" description="Mur ligase central" evidence="20">
    <location>
        <begin position="49"/>
        <end position="275"/>
    </location>
</feature>
<evidence type="ECO:0000313" key="22">
    <source>
        <dbReference type="Proteomes" id="UP000295124"/>
    </source>
</evidence>
<evidence type="ECO:0000256" key="7">
    <source>
        <dbReference type="ARBA" id="ARBA00013025"/>
    </source>
</evidence>
<dbReference type="OrthoDB" id="9809356at2"/>
<keyword evidence="10" id="KW-0479">Metal-binding</keyword>
<evidence type="ECO:0000313" key="21">
    <source>
        <dbReference type="EMBL" id="TDD57373.1"/>
    </source>
</evidence>
<dbReference type="GO" id="GO:0008841">
    <property type="term" value="F:dihydrofolate synthase activity"/>
    <property type="evidence" value="ECO:0007669"/>
    <property type="project" value="UniProtKB-EC"/>
</dbReference>
<dbReference type="InterPro" id="IPR001645">
    <property type="entry name" value="Folylpolyglutamate_synth"/>
</dbReference>
<feature type="region of interest" description="Disordered" evidence="18">
    <location>
        <begin position="448"/>
        <end position="469"/>
    </location>
</feature>
<evidence type="ECO:0000256" key="12">
    <source>
        <dbReference type="ARBA" id="ARBA00022840"/>
    </source>
</evidence>
<dbReference type="GO" id="GO:0005524">
    <property type="term" value="F:ATP binding"/>
    <property type="evidence" value="ECO:0007669"/>
    <property type="project" value="UniProtKB-KW"/>
</dbReference>
<dbReference type="EC" id="6.3.2.17" evidence="7"/>
<evidence type="ECO:0000256" key="3">
    <source>
        <dbReference type="ARBA" id="ARBA00005150"/>
    </source>
</evidence>
<organism evidence="21 22">
    <name type="scientific">Kribbella antibiotica</name>
    <dbReference type="NCBI Taxonomy" id="190195"/>
    <lineage>
        <taxon>Bacteria</taxon>
        <taxon>Bacillati</taxon>
        <taxon>Actinomycetota</taxon>
        <taxon>Actinomycetes</taxon>
        <taxon>Propionibacteriales</taxon>
        <taxon>Kribbellaceae</taxon>
        <taxon>Kribbella</taxon>
    </lineage>
</organism>
<sequence>MSDLSYAEVSARLQARWPEQKIDPTLDRVQRLVELLGDPQKSYPVVHLTGTNGKTSTARMIDSLLREAGLRTGRFTSPHLESVRERITLNGEPISEERFVETYVEIEPYLDVVDAEQEHPLSFFEAITGMAFAAFADAPVDVAIIEVGLGGTWDSTNVADGTVAVITPVAVDHAHILGADPVTIARDKSGIIKSGSTTVVSQQSMDVLEVLMAKAAQAGSSIVREGLEFGVVSRSVAVGGQLISLKGLGGEYDDIFLPLHGEYQAHNASTAVAAVEALFGASEEAEGRVTTELLQAGFAEVTSPGRLEVVRTSPTILIDAAHNPHGAQASVAAVSEAFAFQPLIGVLGCMKDKDVYGLLEAYEPIMETVICTRNSFLDRSMPAEELGELAMEIFGEDRVLVRPHLIDAIDDAIRLAEEGSIAMGSGGVLITGSVVTAGEARTLLVRKPKEADPLPGYSDATDADNGDEE</sequence>
<dbReference type="SUPFAM" id="SSF53623">
    <property type="entry name" value="MurD-like peptide ligases, catalytic domain"/>
    <property type="match status" value="1"/>
</dbReference>
<dbReference type="SUPFAM" id="SSF53244">
    <property type="entry name" value="MurD-like peptide ligases, peptide-binding domain"/>
    <property type="match status" value="1"/>
</dbReference>
<dbReference type="AlphaFoldDB" id="A0A4R4ZFV6"/>
<keyword evidence="9" id="KW-0436">Ligase</keyword>
<evidence type="ECO:0000259" key="19">
    <source>
        <dbReference type="Pfam" id="PF02875"/>
    </source>
</evidence>
<dbReference type="GO" id="GO:0046872">
    <property type="term" value="F:metal ion binding"/>
    <property type="evidence" value="ECO:0007669"/>
    <property type="project" value="UniProtKB-KW"/>
</dbReference>
<gene>
    <name evidence="21" type="ORF">E1263_24040</name>
</gene>
<dbReference type="EMBL" id="SMKX01000076">
    <property type="protein sequence ID" value="TDD57373.1"/>
    <property type="molecule type" value="Genomic_DNA"/>
</dbReference>
<keyword evidence="13" id="KW-0460">Magnesium</keyword>
<dbReference type="RefSeq" id="WP_132171103.1">
    <property type="nucleotide sequence ID" value="NZ_SMKX01000076.1"/>
</dbReference>
<accession>A0A4R4ZFV6</accession>
<dbReference type="EC" id="6.3.2.12" evidence="6"/>
<proteinExistence type="inferred from homology"/>
<dbReference type="Gene3D" id="3.40.1190.10">
    <property type="entry name" value="Mur-like, catalytic domain"/>
    <property type="match status" value="1"/>
</dbReference>
<keyword evidence="22" id="KW-1185">Reference proteome</keyword>
<dbReference type="GO" id="GO:0004326">
    <property type="term" value="F:tetrahydrofolylpolyglutamate synthase activity"/>
    <property type="evidence" value="ECO:0007669"/>
    <property type="project" value="UniProtKB-EC"/>
</dbReference>
<evidence type="ECO:0000256" key="15">
    <source>
        <dbReference type="ARBA" id="ARBA00030592"/>
    </source>
</evidence>
<evidence type="ECO:0000256" key="13">
    <source>
        <dbReference type="ARBA" id="ARBA00022842"/>
    </source>
</evidence>
<dbReference type="InterPro" id="IPR036565">
    <property type="entry name" value="Mur-like_cat_sf"/>
</dbReference>
<reference evidence="21 22" key="1">
    <citation type="submission" date="2019-03" db="EMBL/GenBank/DDBJ databases">
        <title>Draft genome sequences of novel Actinobacteria.</title>
        <authorList>
            <person name="Sahin N."/>
            <person name="Ay H."/>
            <person name="Saygin H."/>
        </authorList>
    </citation>
    <scope>NUCLEOTIDE SEQUENCE [LARGE SCALE GENOMIC DNA]</scope>
    <source>
        <strain evidence="21 22">JCM 13523</strain>
    </source>
</reference>
<evidence type="ECO:0000256" key="1">
    <source>
        <dbReference type="ARBA" id="ARBA00001946"/>
    </source>
</evidence>
<keyword evidence="11" id="KW-0547">Nucleotide-binding</keyword>
<evidence type="ECO:0000256" key="17">
    <source>
        <dbReference type="ARBA" id="ARBA00049161"/>
    </source>
</evidence>
<comment type="caution">
    <text evidence="21">The sequence shown here is derived from an EMBL/GenBank/DDBJ whole genome shotgun (WGS) entry which is preliminary data.</text>
</comment>
<evidence type="ECO:0000256" key="9">
    <source>
        <dbReference type="ARBA" id="ARBA00022598"/>
    </source>
</evidence>
<dbReference type="PANTHER" id="PTHR11136">
    <property type="entry name" value="FOLYLPOLYGLUTAMATE SYNTHASE-RELATED"/>
    <property type="match status" value="1"/>
</dbReference>
<comment type="catalytic activity">
    <reaction evidence="16">
        <text>(6S)-5,6,7,8-tetrahydrofolyl-(gamma-L-Glu)(n) + L-glutamate + ATP = (6S)-5,6,7,8-tetrahydrofolyl-(gamma-L-Glu)(n+1) + ADP + phosphate + H(+)</text>
        <dbReference type="Rhea" id="RHEA:10580"/>
        <dbReference type="Rhea" id="RHEA-COMP:14738"/>
        <dbReference type="Rhea" id="RHEA-COMP:14740"/>
        <dbReference type="ChEBI" id="CHEBI:15378"/>
        <dbReference type="ChEBI" id="CHEBI:29985"/>
        <dbReference type="ChEBI" id="CHEBI:30616"/>
        <dbReference type="ChEBI" id="CHEBI:43474"/>
        <dbReference type="ChEBI" id="CHEBI:141005"/>
        <dbReference type="ChEBI" id="CHEBI:456216"/>
        <dbReference type="EC" id="6.3.2.17"/>
    </reaction>
</comment>
<evidence type="ECO:0000256" key="11">
    <source>
        <dbReference type="ARBA" id="ARBA00022741"/>
    </source>
</evidence>
<comment type="catalytic activity">
    <reaction evidence="17">
        <text>7,8-dihydropteroate + L-glutamate + ATP = 7,8-dihydrofolate + ADP + phosphate + H(+)</text>
        <dbReference type="Rhea" id="RHEA:23584"/>
        <dbReference type="ChEBI" id="CHEBI:15378"/>
        <dbReference type="ChEBI" id="CHEBI:17839"/>
        <dbReference type="ChEBI" id="CHEBI:29985"/>
        <dbReference type="ChEBI" id="CHEBI:30616"/>
        <dbReference type="ChEBI" id="CHEBI:43474"/>
        <dbReference type="ChEBI" id="CHEBI:57451"/>
        <dbReference type="ChEBI" id="CHEBI:456216"/>
        <dbReference type="EC" id="6.3.2.12"/>
    </reaction>
</comment>
<dbReference type="PIRSF" id="PIRSF001563">
    <property type="entry name" value="Folylpolyglu_synth"/>
    <property type="match status" value="1"/>
</dbReference>
<evidence type="ECO:0000256" key="5">
    <source>
        <dbReference type="ARBA" id="ARBA00011245"/>
    </source>
</evidence>
<feature type="domain" description="Mur ligase C-terminal" evidence="19">
    <location>
        <begin position="305"/>
        <end position="421"/>
    </location>
</feature>
<protein>
    <recommendedName>
        <fullName evidence="8">Dihydrofolate synthase/folylpolyglutamate synthase</fullName>
        <ecNumber evidence="6">6.3.2.12</ecNumber>
        <ecNumber evidence="7">6.3.2.17</ecNumber>
    </recommendedName>
    <alternativeName>
        <fullName evidence="15">Tetrahydrofolylpolyglutamate synthase</fullName>
    </alternativeName>
</protein>
<dbReference type="NCBIfam" id="TIGR01499">
    <property type="entry name" value="folC"/>
    <property type="match status" value="1"/>
</dbReference>
<dbReference type="Pfam" id="PF02875">
    <property type="entry name" value="Mur_ligase_C"/>
    <property type="match status" value="1"/>
</dbReference>
<evidence type="ECO:0000259" key="20">
    <source>
        <dbReference type="Pfam" id="PF08245"/>
    </source>
</evidence>
<dbReference type="InterPro" id="IPR036615">
    <property type="entry name" value="Mur_ligase_C_dom_sf"/>
</dbReference>
<dbReference type="GO" id="GO:0005737">
    <property type="term" value="C:cytoplasm"/>
    <property type="evidence" value="ECO:0007669"/>
    <property type="project" value="TreeGrafter"/>
</dbReference>
<evidence type="ECO:0000256" key="14">
    <source>
        <dbReference type="ARBA" id="ARBA00022909"/>
    </source>
</evidence>
<evidence type="ECO:0000256" key="8">
    <source>
        <dbReference type="ARBA" id="ARBA00019357"/>
    </source>
</evidence>
<evidence type="ECO:0000256" key="6">
    <source>
        <dbReference type="ARBA" id="ARBA00013023"/>
    </source>
</evidence>
<evidence type="ECO:0000256" key="18">
    <source>
        <dbReference type="SAM" id="MobiDB-lite"/>
    </source>
</evidence>
<dbReference type="PANTHER" id="PTHR11136:SF0">
    <property type="entry name" value="DIHYDROFOLATE SYNTHETASE-RELATED"/>
    <property type="match status" value="1"/>
</dbReference>
<dbReference type="InterPro" id="IPR013221">
    <property type="entry name" value="Mur_ligase_cen"/>
</dbReference>
<evidence type="ECO:0000256" key="16">
    <source>
        <dbReference type="ARBA" id="ARBA00047493"/>
    </source>
</evidence>
<comment type="cofactor">
    <cofactor evidence="1">
        <name>Mg(2+)</name>
        <dbReference type="ChEBI" id="CHEBI:18420"/>
    </cofactor>
</comment>
<dbReference type="Proteomes" id="UP000295124">
    <property type="component" value="Unassembled WGS sequence"/>
</dbReference>
<keyword evidence="14" id="KW-0289">Folate biosynthesis</keyword>
<evidence type="ECO:0000256" key="4">
    <source>
        <dbReference type="ARBA" id="ARBA00008276"/>
    </source>
</evidence>
<comment type="pathway">
    <text evidence="2">Cofactor biosynthesis; tetrahydrofolate biosynthesis; 7,8-dihydrofolate from 2-amino-4-hydroxy-6-hydroxymethyl-7,8-dihydropteridine diphosphate and 4-aminobenzoate: step 2/2.</text>
</comment>
<dbReference type="InterPro" id="IPR004101">
    <property type="entry name" value="Mur_ligase_C"/>
</dbReference>
<dbReference type="InterPro" id="IPR018109">
    <property type="entry name" value="Folylpolyglutamate_synth_CS"/>
</dbReference>
<name>A0A4R4ZFV6_9ACTN</name>